<dbReference type="SUPFAM" id="SSF51621">
    <property type="entry name" value="Phosphoenolpyruvate/pyruvate domain"/>
    <property type="match status" value="1"/>
</dbReference>
<evidence type="ECO:0000256" key="5">
    <source>
        <dbReference type="ARBA" id="ARBA00022419"/>
    </source>
</evidence>
<evidence type="ECO:0000256" key="12">
    <source>
        <dbReference type="PROSITE-ProRule" id="PRU10112"/>
    </source>
</evidence>
<dbReference type="PANTHER" id="PTHR30523:SF6">
    <property type="entry name" value="PHOSPHOENOLPYRUVATE CARBOXYLASE"/>
    <property type="match status" value="1"/>
</dbReference>
<evidence type="ECO:0000313" key="14">
    <source>
        <dbReference type="EMBL" id="KPY38705.1"/>
    </source>
</evidence>
<organism evidence="14 15">
    <name type="scientific">Pseudomonas syringae pv. primulae</name>
    <dbReference type="NCBI Taxonomy" id="251707"/>
    <lineage>
        <taxon>Bacteria</taxon>
        <taxon>Pseudomonadati</taxon>
        <taxon>Pseudomonadota</taxon>
        <taxon>Gammaproteobacteria</taxon>
        <taxon>Pseudomonadales</taxon>
        <taxon>Pseudomonadaceae</taxon>
        <taxon>Pseudomonas</taxon>
    </lineage>
</organism>
<gene>
    <name evidence="10" type="primary">ppc</name>
    <name evidence="14" type="ORF">ALO52_04763</name>
</gene>
<evidence type="ECO:0000256" key="13">
    <source>
        <dbReference type="SAM" id="SignalP"/>
    </source>
</evidence>
<reference evidence="14 15" key="1">
    <citation type="submission" date="2015-09" db="EMBL/GenBank/DDBJ databases">
        <title>Genome announcement of multiple Pseudomonas syringae strains.</title>
        <authorList>
            <person name="Thakur S."/>
            <person name="Wang P.W."/>
            <person name="Gong Y."/>
            <person name="Weir B.S."/>
            <person name="Guttman D.S."/>
        </authorList>
    </citation>
    <scope>NUCLEOTIDE SEQUENCE [LARGE SCALE GENOMIC DNA]</scope>
    <source>
        <strain evidence="14 15">ICMP3956</strain>
    </source>
</reference>
<comment type="cofactor">
    <cofactor evidence="1 10">
        <name>Mg(2+)</name>
        <dbReference type="ChEBI" id="CHEBI:18420"/>
    </cofactor>
</comment>
<evidence type="ECO:0000256" key="4">
    <source>
        <dbReference type="ARBA" id="ARBA00012305"/>
    </source>
</evidence>
<keyword evidence="6 10" id="KW-0460">Magnesium</keyword>
<dbReference type="PROSITE" id="PS00393">
    <property type="entry name" value="PEPCASE_2"/>
    <property type="match status" value="1"/>
</dbReference>
<sequence length="957" mass="106623">MSSRWARLWRVCCVMESLCGSCMRLACMAFVARTDNFMHKDLSASALLMHCWQSGFQYTRSVRVSDQTKSPNKKPGEGTMADIDARLREDVHLLGELLGNTIREQRGADFLDKIERIRKSAKAGRRGSAEGAEALSSSVDGLEDDELLPVARAFNQFLNLANIAEQYQLMHRRDDSQPHPFESRVLPELLERLKAEGHAPDALARQLGKLEIELVLTAHPTEVARRTLIQKYDAIAAQLAALDHRDLNSLEREQITSRLQRLIAEAWHTEEIRRIRPTPVDEAKWGFAVIEHSLWHAIPNYLRKADLALQAATGLHLPLEAAPIRFASWMGGDRDGNPNVTAAVTREVLLLARWMAADLYLRDVDSLAADLSMQQASDALRARVGDSAEPYRTELKRLRERLRATRNWANASLTVTQPAPEAVLHDNRELIGPLMLCFQSLHECGMGVIADGPLLDCLRRAVTFGLFLVRLDVRQDSSRHCAAMTEITDYLGLGRYEEWDEQTRIEFLLRELNNRRPLLPGYFKPAADTAEVLATCREVAAAPAASLGSYVISMAGAASDVLAVQLLLKESGLQRPMRVVPLFETLADLDNAGPVIETLLGLPGYRSRLHGPQEVMIGYSDSAKDAGTTAAAWAQYRAQEKLVQICRDQQVELLLFHGRGGTVGRGGGPAHAAILSQPPGSVAGRFRTTEQGEMIRFKFGLPDIAEQNLNLYLAAVLEATLLPPPLPEPAWRTMMDQLASDGVSAYRAVVRENPEFVEYFRQATPEQELGRLPLGSRPAKRREGGVESLRAIPWIFAWTQTRLMLPAWLGWEAALTKALERGDGDVLAQMRERWPFFRTRIDMLEMVLAKADSDIARLYDERLVSEELQHLGSHLRDLLSQACDVVLGLTGQTQLLAHSPETLEFISLRNTYLDPLHLLQAELLSRSRHREAHLDSPLELALLVSVAGIAAGLRNTG</sequence>
<evidence type="ECO:0000313" key="15">
    <source>
        <dbReference type="Proteomes" id="UP000050562"/>
    </source>
</evidence>
<dbReference type="PATRIC" id="fig|251707.3.peg.3246"/>
<evidence type="ECO:0000256" key="7">
    <source>
        <dbReference type="ARBA" id="ARBA00023239"/>
    </source>
</evidence>
<evidence type="ECO:0000256" key="11">
    <source>
        <dbReference type="PROSITE-ProRule" id="PRU10111"/>
    </source>
</evidence>
<feature type="signal peptide" evidence="13">
    <location>
        <begin position="1"/>
        <end position="26"/>
    </location>
</feature>
<keyword evidence="14" id="KW-0670">Pyruvate</keyword>
<dbReference type="Proteomes" id="UP000050562">
    <property type="component" value="Unassembled WGS sequence"/>
</dbReference>
<keyword evidence="13" id="KW-0732">Signal</keyword>
<dbReference type="PRINTS" id="PR00150">
    <property type="entry name" value="PEPCARBXLASE"/>
</dbReference>
<accession>A0A0P9YRY4</accession>
<dbReference type="PANTHER" id="PTHR30523">
    <property type="entry name" value="PHOSPHOENOLPYRUVATE CARBOXYLASE"/>
    <property type="match status" value="1"/>
</dbReference>
<feature type="active site" evidence="10 11">
    <location>
        <position position="219"/>
    </location>
</feature>
<dbReference type="GO" id="GO:0008964">
    <property type="term" value="F:phosphoenolpyruvate carboxylase activity"/>
    <property type="evidence" value="ECO:0007669"/>
    <property type="project" value="UniProtKB-UniRule"/>
</dbReference>
<dbReference type="AlphaFoldDB" id="A0A0P9YRY4"/>
<comment type="similarity">
    <text evidence="3 10">Belongs to the PEPCase type 1 family.</text>
</comment>
<name>A0A0P9YRY4_9PSED</name>
<dbReference type="Gene3D" id="1.20.1440.90">
    <property type="entry name" value="Phosphoenolpyruvate/pyruvate domain"/>
    <property type="match status" value="1"/>
</dbReference>
<protein>
    <recommendedName>
        <fullName evidence="5 10">Phosphoenolpyruvate carboxylase</fullName>
        <shortName evidence="10">PEPC</shortName>
        <shortName evidence="10">PEPCase</shortName>
        <ecNumber evidence="4 10">4.1.1.31</ecNumber>
    </recommendedName>
</protein>
<feature type="active site" evidence="10 12">
    <location>
        <position position="624"/>
    </location>
</feature>
<keyword evidence="7 10" id="KW-0456">Lyase</keyword>
<dbReference type="GO" id="GO:0000287">
    <property type="term" value="F:magnesium ion binding"/>
    <property type="evidence" value="ECO:0007669"/>
    <property type="project" value="UniProtKB-UniRule"/>
</dbReference>
<dbReference type="EC" id="4.1.1.31" evidence="4 10"/>
<dbReference type="InterPro" id="IPR018129">
    <property type="entry name" value="PEP_COase_Lys_AS"/>
</dbReference>
<proteinExistence type="inferred from homology"/>
<dbReference type="InterPro" id="IPR021135">
    <property type="entry name" value="PEP_COase"/>
</dbReference>
<evidence type="ECO:0000256" key="3">
    <source>
        <dbReference type="ARBA" id="ARBA00008346"/>
    </source>
</evidence>
<comment type="catalytic activity">
    <reaction evidence="9 10">
        <text>oxaloacetate + phosphate = phosphoenolpyruvate + hydrogencarbonate</text>
        <dbReference type="Rhea" id="RHEA:28370"/>
        <dbReference type="ChEBI" id="CHEBI:16452"/>
        <dbReference type="ChEBI" id="CHEBI:17544"/>
        <dbReference type="ChEBI" id="CHEBI:43474"/>
        <dbReference type="ChEBI" id="CHEBI:58702"/>
        <dbReference type="EC" id="4.1.1.31"/>
    </reaction>
</comment>
<dbReference type="GO" id="GO:0006107">
    <property type="term" value="P:oxaloacetate metabolic process"/>
    <property type="evidence" value="ECO:0007669"/>
    <property type="project" value="UniProtKB-UniRule"/>
</dbReference>
<dbReference type="PROSITE" id="PS00781">
    <property type="entry name" value="PEPCASE_1"/>
    <property type="match status" value="1"/>
</dbReference>
<keyword evidence="8 10" id="KW-0120">Carbon dioxide fixation</keyword>
<evidence type="ECO:0000256" key="8">
    <source>
        <dbReference type="ARBA" id="ARBA00023300"/>
    </source>
</evidence>
<dbReference type="HAMAP" id="MF_00595">
    <property type="entry name" value="PEPcase_type1"/>
    <property type="match status" value="1"/>
</dbReference>
<comment type="subunit">
    <text evidence="10">Homotetramer.</text>
</comment>
<evidence type="ECO:0000256" key="9">
    <source>
        <dbReference type="ARBA" id="ARBA00048995"/>
    </source>
</evidence>
<dbReference type="NCBIfam" id="NF000584">
    <property type="entry name" value="PRK00009.1"/>
    <property type="match status" value="1"/>
</dbReference>
<evidence type="ECO:0000256" key="2">
    <source>
        <dbReference type="ARBA" id="ARBA00003670"/>
    </source>
</evidence>
<dbReference type="Pfam" id="PF00311">
    <property type="entry name" value="PEPcase"/>
    <property type="match status" value="1"/>
</dbReference>
<evidence type="ECO:0000256" key="6">
    <source>
        <dbReference type="ARBA" id="ARBA00022842"/>
    </source>
</evidence>
<comment type="caution">
    <text evidence="14">The sequence shown here is derived from an EMBL/GenBank/DDBJ whole genome shotgun (WGS) entry which is preliminary data.</text>
</comment>
<evidence type="ECO:0000256" key="1">
    <source>
        <dbReference type="ARBA" id="ARBA00001946"/>
    </source>
</evidence>
<comment type="function">
    <text evidence="2 10">Forms oxaloacetate, a four-carbon dicarboxylic acid source for the tricarboxylic acid cycle.</text>
</comment>
<dbReference type="InterPro" id="IPR015813">
    <property type="entry name" value="Pyrv/PenolPyrv_kinase-like_dom"/>
</dbReference>
<feature type="chain" id="PRO_5006172658" description="Phosphoenolpyruvate carboxylase" evidence="13">
    <location>
        <begin position="27"/>
        <end position="957"/>
    </location>
</feature>
<evidence type="ECO:0000256" key="10">
    <source>
        <dbReference type="HAMAP-Rule" id="MF_00595"/>
    </source>
</evidence>
<dbReference type="InterPro" id="IPR033129">
    <property type="entry name" value="PEPCASE_His_AS"/>
</dbReference>
<dbReference type="GO" id="GO:0006099">
    <property type="term" value="P:tricarboxylic acid cycle"/>
    <property type="evidence" value="ECO:0007669"/>
    <property type="project" value="InterPro"/>
</dbReference>
<dbReference type="GO" id="GO:0015977">
    <property type="term" value="P:carbon fixation"/>
    <property type="evidence" value="ECO:0007669"/>
    <property type="project" value="UniProtKB-UniRule"/>
</dbReference>
<dbReference type="InterPro" id="IPR022805">
    <property type="entry name" value="PEP_COase_bac/pln-type"/>
</dbReference>
<dbReference type="EMBL" id="LJRC01000086">
    <property type="protein sequence ID" value="KPY38705.1"/>
    <property type="molecule type" value="Genomic_DNA"/>
</dbReference>
<dbReference type="GO" id="GO:0005829">
    <property type="term" value="C:cytosol"/>
    <property type="evidence" value="ECO:0007669"/>
    <property type="project" value="TreeGrafter"/>
</dbReference>